<evidence type="ECO:0000313" key="2">
    <source>
        <dbReference type="Proteomes" id="UP001610631"/>
    </source>
</evidence>
<evidence type="ECO:0000313" key="1">
    <source>
        <dbReference type="EMBL" id="MFH7595268.1"/>
    </source>
</evidence>
<dbReference type="Proteomes" id="UP001610631">
    <property type="component" value="Unassembled WGS sequence"/>
</dbReference>
<organism evidence="1 2">
    <name type="scientific">Streptomyces racemochromogenes</name>
    <dbReference type="NCBI Taxonomy" id="67353"/>
    <lineage>
        <taxon>Bacteria</taxon>
        <taxon>Bacillati</taxon>
        <taxon>Actinomycetota</taxon>
        <taxon>Actinomycetes</taxon>
        <taxon>Kitasatosporales</taxon>
        <taxon>Streptomycetaceae</taxon>
        <taxon>Streptomyces</taxon>
    </lineage>
</organism>
<gene>
    <name evidence="1" type="ORF">WDV06_09195</name>
</gene>
<comment type="caution">
    <text evidence="1">The sequence shown here is derived from an EMBL/GenBank/DDBJ whole genome shotgun (WGS) entry which is preliminary data.</text>
</comment>
<accession>A0ABW7PA69</accession>
<reference evidence="1 2" key="1">
    <citation type="submission" date="2024-03" db="EMBL/GenBank/DDBJ databases">
        <title>Whole genome sequencing of Streptomyces racemochromogenes, to identify antimicrobial biosynthetic gene clusters.</title>
        <authorList>
            <person name="Suryawanshi P."/>
            <person name="Krishnaraj P.U."/>
            <person name="Arun Y.P."/>
            <person name="Suryawanshi M.P."/>
            <person name="Rakshit O."/>
        </authorList>
    </citation>
    <scope>NUCLEOTIDE SEQUENCE [LARGE SCALE GENOMIC DNA]</scope>
    <source>
        <strain evidence="1 2">AUDT626</strain>
    </source>
</reference>
<name>A0ABW7PA69_9ACTN</name>
<protein>
    <submittedName>
        <fullName evidence="1">Uncharacterized protein</fullName>
    </submittedName>
</protein>
<dbReference type="RefSeq" id="WP_395509149.1">
    <property type="nucleotide sequence ID" value="NZ_JBBDHD010000016.1"/>
</dbReference>
<dbReference type="EMBL" id="JBBDHD010000016">
    <property type="protein sequence ID" value="MFH7595268.1"/>
    <property type="molecule type" value="Genomic_DNA"/>
</dbReference>
<proteinExistence type="predicted"/>
<keyword evidence="2" id="KW-1185">Reference proteome</keyword>
<sequence length="79" mass="8289">MSELSADVEMALTQVLGGHERRIPSRAVIVAEMLDGDGERALSIITTPGVTEWDALGLCRYGVLSIEGPAAAYFAGGPE</sequence>